<dbReference type="AlphaFoldDB" id="A0A382RE42"/>
<name>A0A382RE42_9ZZZZ</name>
<accession>A0A382RE42</accession>
<keyword evidence="1" id="KW-0472">Membrane</keyword>
<feature type="transmembrane region" description="Helical" evidence="1">
    <location>
        <begin position="41"/>
        <end position="65"/>
    </location>
</feature>
<keyword evidence="1" id="KW-1133">Transmembrane helix</keyword>
<gene>
    <name evidence="2" type="ORF">METZ01_LOCUS348346</name>
</gene>
<proteinExistence type="predicted"/>
<evidence type="ECO:0000313" key="2">
    <source>
        <dbReference type="EMBL" id="SVC95492.1"/>
    </source>
</evidence>
<keyword evidence="1" id="KW-0812">Transmembrane</keyword>
<sequence length="109" mass="12627">IRGEIILKPWILFGTDITRQEITDYMNDEEVKRLNKEGLELMGGTFIAVLKLMLIVPQFFITWFLRVRKMNKKWPHSGVSDDMFKARIADLRSEYGIQVARPNANVSVG</sequence>
<feature type="non-terminal residue" evidence="2">
    <location>
        <position position="1"/>
    </location>
</feature>
<dbReference type="EMBL" id="UINC01120790">
    <property type="protein sequence ID" value="SVC95492.1"/>
    <property type="molecule type" value="Genomic_DNA"/>
</dbReference>
<reference evidence="2" key="1">
    <citation type="submission" date="2018-05" db="EMBL/GenBank/DDBJ databases">
        <authorList>
            <person name="Lanie J.A."/>
            <person name="Ng W.-L."/>
            <person name="Kazmierczak K.M."/>
            <person name="Andrzejewski T.M."/>
            <person name="Davidsen T.M."/>
            <person name="Wayne K.J."/>
            <person name="Tettelin H."/>
            <person name="Glass J.I."/>
            <person name="Rusch D."/>
            <person name="Podicherti R."/>
            <person name="Tsui H.-C.T."/>
            <person name="Winkler M.E."/>
        </authorList>
    </citation>
    <scope>NUCLEOTIDE SEQUENCE</scope>
</reference>
<organism evidence="2">
    <name type="scientific">marine metagenome</name>
    <dbReference type="NCBI Taxonomy" id="408172"/>
    <lineage>
        <taxon>unclassified sequences</taxon>
        <taxon>metagenomes</taxon>
        <taxon>ecological metagenomes</taxon>
    </lineage>
</organism>
<evidence type="ECO:0000256" key="1">
    <source>
        <dbReference type="SAM" id="Phobius"/>
    </source>
</evidence>
<protein>
    <submittedName>
        <fullName evidence="2">Uncharacterized protein</fullName>
    </submittedName>
</protein>